<name>A0A2G9QCV1_AQUCT</name>
<dbReference type="AlphaFoldDB" id="A0A2G9QCV1"/>
<accession>A0A2G9QCV1</accession>
<keyword evidence="2" id="KW-1185">Reference proteome</keyword>
<evidence type="ECO:0000313" key="2">
    <source>
        <dbReference type="Proteomes" id="UP000228934"/>
    </source>
</evidence>
<dbReference type="EMBL" id="KZ029240">
    <property type="protein sequence ID" value="PIO13418.1"/>
    <property type="molecule type" value="Genomic_DNA"/>
</dbReference>
<feature type="non-terminal residue" evidence="1">
    <location>
        <position position="79"/>
    </location>
</feature>
<proteinExistence type="predicted"/>
<protein>
    <submittedName>
        <fullName evidence="1">Uncharacterized protein</fullName>
    </submittedName>
</protein>
<reference evidence="2" key="1">
    <citation type="journal article" date="2017" name="Nat. Commun.">
        <title>The North American bullfrog draft genome provides insight into hormonal regulation of long noncoding RNA.</title>
        <authorList>
            <person name="Hammond S.A."/>
            <person name="Warren R.L."/>
            <person name="Vandervalk B.P."/>
            <person name="Kucuk E."/>
            <person name="Khan H."/>
            <person name="Gibb E.A."/>
            <person name="Pandoh P."/>
            <person name="Kirk H."/>
            <person name="Zhao Y."/>
            <person name="Jones M."/>
            <person name="Mungall A.J."/>
            <person name="Coope R."/>
            <person name="Pleasance S."/>
            <person name="Moore R.A."/>
            <person name="Holt R.A."/>
            <person name="Round J.M."/>
            <person name="Ohora S."/>
            <person name="Walle B.V."/>
            <person name="Veldhoen N."/>
            <person name="Helbing C.C."/>
            <person name="Birol I."/>
        </authorList>
    </citation>
    <scope>NUCLEOTIDE SEQUENCE [LARGE SCALE GENOMIC DNA]</scope>
</reference>
<dbReference type="Proteomes" id="UP000228934">
    <property type="component" value="Unassembled WGS sequence"/>
</dbReference>
<evidence type="ECO:0000313" key="1">
    <source>
        <dbReference type="EMBL" id="PIO13418.1"/>
    </source>
</evidence>
<gene>
    <name evidence="1" type="ORF">AB205_0170050</name>
</gene>
<sequence>MVTWQFHLFMEVRIPDLTGCMLLSIRDLLNPPDTARHSVFSVGGQLCSPISEWSAYHKAYLQQDTWKTRQCRVRGRRHR</sequence>
<organism evidence="1 2">
    <name type="scientific">Aquarana catesbeiana</name>
    <name type="common">American bullfrog</name>
    <name type="synonym">Rana catesbeiana</name>
    <dbReference type="NCBI Taxonomy" id="8400"/>
    <lineage>
        <taxon>Eukaryota</taxon>
        <taxon>Metazoa</taxon>
        <taxon>Chordata</taxon>
        <taxon>Craniata</taxon>
        <taxon>Vertebrata</taxon>
        <taxon>Euteleostomi</taxon>
        <taxon>Amphibia</taxon>
        <taxon>Batrachia</taxon>
        <taxon>Anura</taxon>
        <taxon>Neobatrachia</taxon>
        <taxon>Ranoidea</taxon>
        <taxon>Ranidae</taxon>
        <taxon>Aquarana</taxon>
    </lineage>
</organism>